<keyword evidence="2 4" id="KW-0378">Hydrolase</keyword>
<organism evidence="4 6">
    <name type="scientific">Streptomyces qinzhouensis</name>
    <dbReference type="NCBI Taxonomy" id="2599401"/>
    <lineage>
        <taxon>Bacteria</taxon>
        <taxon>Bacillati</taxon>
        <taxon>Actinomycetota</taxon>
        <taxon>Actinomycetes</taxon>
        <taxon>Kitasatosporales</taxon>
        <taxon>Streptomycetaceae</taxon>
        <taxon>Streptomyces</taxon>
    </lineage>
</organism>
<comment type="cofactor">
    <cofactor evidence="1">
        <name>Mg(2+)</name>
        <dbReference type="ChEBI" id="CHEBI:18420"/>
    </cofactor>
</comment>
<dbReference type="Gene3D" id="3.90.79.10">
    <property type="entry name" value="Nucleoside Triphosphate Pyrophosphohydrolase"/>
    <property type="match status" value="1"/>
</dbReference>
<evidence type="ECO:0000256" key="2">
    <source>
        <dbReference type="ARBA" id="ARBA00022801"/>
    </source>
</evidence>
<dbReference type="AlphaFoldDB" id="A0A5B8JCE0"/>
<dbReference type="GO" id="GO:0006753">
    <property type="term" value="P:nucleoside phosphate metabolic process"/>
    <property type="evidence" value="ECO:0007669"/>
    <property type="project" value="TreeGrafter"/>
</dbReference>
<evidence type="ECO:0000259" key="3">
    <source>
        <dbReference type="PROSITE" id="PS51462"/>
    </source>
</evidence>
<name>A0A5B8JCE0_9ACTN</name>
<dbReference type="PANTHER" id="PTHR11839">
    <property type="entry name" value="UDP/ADP-SUGAR PYROPHOSPHATASE"/>
    <property type="match status" value="1"/>
</dbReference>
<dbReference type="RefSeq" id="WP_146478475.1">
    <property type="nucleotide sequence ID" value="NZ_CP042266.1"/>
</dbReference>
<keyword evidence="6" id="KW-1185">Reference proteome</keyword>
<feature type="domain" description="Nudix hydrolase" evidence="3">
    <location>
        <begin position="84"/>
        <end position="218"/>
    </location>
</feature>
<dbReference type="InterPro" id="IPR000086">
    <property type="entry name" value="NUDIX_hydrolase_dom"/>
</dbReference>
<gene>
    <name evidence="4" type="ORF">FQU76_00145</name>
    <name evidence="5" type="ORF">FQU76_33595</name>
</gene>
<accession>A0A5B8JCE0</accession>
<dbReference type="InterPro" id="IPR015797">
    <property type="entry name" value="NUDIX_hydrolase-like_dom_sf"/>
</dbReference>
<dbReference type="OrthoDB" id="9806150at2"/>
<sequence>MTTAYELLRRTRPELFRNCPDGVEILFDPDEIRAARRTLSEDGTEGAEDGVGVVYSDRFITLVRDAVRFPGGALGLYTRVVPTSAGPGVVILPLLGPDNAIVVIEHYRHATRSWHWEVPRGMGEPGISGAESVARELREEIGAEAEEVIPLGRFHADTGLLGDDVELYAARISRTGPLDRAEGIRKSAVVSWAELQRMIATDVITDSFTIAVAARAGLRGLFGE</sequence>
<dbReference type="PANTHER" id="PTHR11839:SF18">
    <property type="entry name" value="NUDIX HYDROLASE DOMAIN-CONTAINING PROTEIN"/>
    <property type="match status" value="1"/>
</dbReference>
<dbReference type="GO" id="GO:0019693">
    <property type="term" value="P:ribose phosphate metabolic process"/>
    <property type="evidence" value="ECO:0007669"/>
    <property type="project" value="TreeGrafter"/>
</dbReference>
<dbReference type="EMBL" id="CP042266">
    <property type="protein sequence ID" value="QDY75163.1"/>
    <property type="molecule type" value="Genomic_DNA"/>
</dbReference>
<protein>
    <submittedName>
        <fullName evidence="4">NUDIX hydrolase</fullName>
    </submittedName>
</protein>
<dbReference type="KEGG" id="sqz:FQU76_33595"/>
<dbReference type="Pfam" id="PF00293">
    <property type="entry name" value="NUDIX"/>
    <property type="match status" value="1"/>
</dbReference>
<reference evidence="4 6" key="1">
    <citation type="submission" date="2019-07" db="EMBL/GenBank/DDBJ databases">
        <authorList>
            <person name="Zhu P."/>
        </authorList>
    </citation>
    <scope>NUCLEOTIDE SEQUENCE [LARGE SCALE GENOMIC DNA]</scope>
    <source>
        <strain evidence="4 6">SSL-25</strain>
    </source>
</reference>
<dbReference type="GO" id="GO:0016787">
    <property type="term" value="F:hydrolase activity"/>
    <property type="evidence" value="ECO:0007669"/>
    <property type="project" value="UniProtKB-KW"/>
</dbReference>
<dbReference type="SUPFAM" id="SSF55811">
    <property type="entry name" value="Nudix"/>
    <property type="match status" value="1"/>
</dbReference>
<evidence type="ECO:0000313" key="4">
    <source>
        <dbReference type="EMBL" id="QDY75163.1"/>
    </source>
</evidence>
<evidence type="ECO:0000313" key="5">
    <source>
        <dbReference type="EMBL" id="QDY80635.1"/>
    </source>
</evidence>
<dbReference type="KEGG" id="sqz:FQU76_00145"/>
<proteinExistence type="predicted"/>
<dbReference type="PROSITE" id="PS51462">
    <property type="entry name" value="NUDIX"/>
    <property type="match status" value="1"/>
</dbReference>
<evidence type="ECO:0000313" key="6">
    <source>
        <dbReference type="Proteomes" id="UP000320580"/>
    </source>
</evidence>
<dbReference type="EMBL" id="CP042266">
    <property type="protein sequence ID" value="QDY80635.1"/>
    <property type="molecule type" value="Genomic_DNA"/>
</dbReference>
<evidence type="ECO:0000256" key="1">
    <source>
        <dbReference type="ARBA" id="ARBA00001946"/>
    </source>
</evidence>
<dbReference type="CDD" id="cd03424">
    <property type="entry name" value="NUDIX_ADPRase_Nudt5_UGPPase_Nudt14"/>
    <property type="match status" value="1"/>
</dbReference>
<dbReference type="Proteomes" id="UP000320580">
    <property type="component" value="Chromosome"/>
</dbReference>